<dbReference type="PANTHER" id="PTHR43172">
    <property type="entry name" value="ADENYLOSUCCINATE LYASE"/>
    <property type="match status" value="1"/>
</dbReference>
<dbReference type="Gene3D" id="1.10.275.10">
    <property type="entry name" value="Fumarase/aspartase (N-terminal domain)"/>
    <property type="match status" value="1"/>
</dbReference>
<evidence type="ECO:0000256" key="1">
    <source>
        <dbReference type="ARBA" id="ARBA00023239"/>
    </source>
</evidence>
<dbReference type="InterPro" id="IPR020557">
    <property type="entry name" value="Fumarate_lyase_CS"/>
</dbReference>
<comment type="similarity">
    <text evidence="2">Belongs to the class-II fumarase/aspartase family.</text>
</comment>
<dbReference type="InterPro" id="IPR008948">
    <property type="entry name" value="L-Aspartase-like"/>
</dbReference>
<comment type="caution">
    <text evidence="4">The sequence shown here is derived from an EMBL/GenBank/DDBJ whole genome shotgun (WGS) entry which is preliminary data.</text>
</comment>
<evidence type="ECO:0000313" key="4">
    <source>
        <dbReference type="EMBL" id="MDA0179668.1"/>
    </source>
</evidence>
<accession>A0A9X3N4Q4</accession>
<dbReference type="RefSeq" id="WP_270023966.1">
    <property type="nucleotide sequence ID" value="NZ_JAPDDP010000006.1"/>
</dbReference>
<evidence type="ECO:0000256" key="2">
    <source>
        <dbReference type="ARBA" id="ARBA00034772"/>
    </source>
</evidence>
<dbReference type="AlphaFoldDB" id="A0A9X3N4Q4"/>
<evidence type="ECO:0000259" key="3">
    <source>
        <dbReference type="Pfam" id="PF00206"/>
    </source>
</evidence>
<dbReference type="PROSITE" id="PS00163">
    <property type="entry name" value="FUMARATE_LYASES"/>
    <property type="match status" value="1"/>
</dbReference>
<keyword evidence="1 4" id="KW-0456">Lyase</keyword>
<gene>
    <name evidence="4" type="ORF">OJ997_05125</name>
</gene>
<dbReference type="EMBL" id="JAPDDP010000006">
    <property type="protein sequence ID" value="MDA0179668.1"/>
    <property type="molecule type" value="Genomic_DNA"/>
</dbReference>
<feature type="domain" description="Fumarate lyase N-terminal" evidence="3">
    <location>
        <begin position="36"/>
        <end position="313"/>
    </location>
</feature>
<evidence type="ECO:0000313" key="5">
    <source>
        <dbReference type="Proteomes" id="UP001147653"/>
    </source>
</evidence>
<sequence>MRPSSSRSDDVFSGVLARGRVPEHVSGRAWLQALLDFEAGLARAQARAGLITVDEAAAIEAACQADLYDVAEIGAGAAEIGNPAGAVVKALKAAVADAPVHKGATSQDAMDSAAMLVTKRALGPLLGDLRGAADAAEQLARTHRETPMIGRTLLQQAQPTTFGLKAAGWMVGLDEAADALHNVRLSVQFGGPVGTLAGACPASAPPDVGVAGIEGVRNEPPPVALVRAIARELDLDVPLLPWHTLRGRIGELAGALGVAAGAIGKAALDVVLLAQTEVGEVREGTGGGSTSMPHKHNPVAAIAAIGNAKQAPGLVATLLAAMVQEHERAAGAWHAEWRPLNELLVATGSAASWLRTSLEELEVDAERMRTNLNQPDPDLGAAATLVDRALEHR</sequence>
<reference evidence="4" key="1">
    <citation type="submission" date="2022-10" db="EMBL/GenBank/DDBJ databases">
        <title>The WGS of Solirubrobacter phytolaccae KCTC 29190.</title>
        <authorList>
            <person name="Jiang Z."/>
        </authorList>
    </citation>
    <scope>NUCLEOTIDE SEQUENCE</scope>
    <source>
        <strain evidence="4">KCTC 29190</strain>
    </source>
</reference>
<dbReference type="GO" id="GO:0016829">
    <property type="term" value="F:lyase activity"/>
    <property type="evidence" value="ECO:0007669"/>
    <property type="project" value="UniProtKB-KW"/>
</dbReference>
<keyword evidence="5" id="KW-1185">Reference proteome</keyword>
<protein>
    <submittedName>
        <fullName evidence="4">Lyase family protein</fullName>
    </submittedName>
</protein>
<dbReference type="Proteomes" id="UP001147653">
    <property type="component" value="Unassembled WGS sequence"/>
</dbReference>
<name>A0A9X3N4Q4_9ACTN</name>
<organism evidence="4 5">
    <name type="scientific">Solirubrobacter phytolaccae</name>
    <dbReference type="NCBI Taxonomy" id="1404360"/>
    <lineage>
        <taxon>Bacteria</taxon>
        <taxon>Bacillati</taxon>
        <taxon>Actinomycetota</taxon>
        <taxon>Thermoleophilia</taxon>
        <taxon>Solirubrobacterales</taxon>
        <taxon>Solirubrobacteraceae</taxon>
        <taxon>Solirubrobacter</taxon>
    </lineage>
</organism>
<dbReference type="Gene3D" id="1.20.200.10">
    <property type="entry name" value="Fumarase/aspartase (Central domain)"/>
    <property type="match status" value="1"/>
</dbReference>
<dbReference type="PANTHER" id="PTHR43172:SF2">
    <property type="entry name" value="ADENYLOSUCCINATE LYASE C-TERMINAL DOMAIN-CONTAINING PROTEIN"/>
    <property type="match status" value="1"/>
</dbReference>
<dbReference type="InterPro" id="IPR024083">
    <property type="entry name" value="Fumarase/histidase_N"/>
</dbReference>
<dbReference type="InterPro" id="IPR000362">
    <property type="entry name" value="Fumarate_lyase_fam"/>
</dbReference>
<proteinExistence type="inferred from homology"/>
<dbReference type="InterPro" id="IPR022761">
    <property type="entry name" value="Fumarate_lyase_N"/>
</dbReference>
<dbReference type="PRINTS" id="PR00149">
    <property type="entry name" value="FUMRATELYASE"/>
</dbReference>
<dbReference type="Pfam" id="PF00206">
    <property type="entry name" value="Lyase_1"/>
    <property type="match status" value="1"/>
</dbReference>
<dbReference type="SUPFAM" id="SSF48557">
    <property type="entry name" value="L-aspartase-like"/>
    <property type="match status" value="1"/>
</dbReference>